<dbReference type="EMBL" id="BK015557">
    <property type="protein sequence ID" value="DAE12799.1"/>
    <property type="molecule type" value="Genomic_DNA"/>
</dbReference>
<dbReference type="Gene3D" id="1.10.260.40">
    <property type="entry name" value="lambda repressor-like DNA-binding domains"/>
    <property type="match status" value="1"/>
</dbReference>
<dbReference type="SMART" id="SM00530">
    <property type="entry name" value="HTH_XRE"/>
    <property type="match status" value="1"/>
</dbReference>
<feature type="domain" description="HTH cro/C1-type" evidence="1">
    <location>
        <begin position="7"/>
        <end position="61"/>
    </location>
</feature>
<evidence type="ECO:0000259" key="1">
    <source>
        <dbReference type="PROSITE" id="PS50943"/>
    </source>
</evidence>
<dbReference type="PROSITE" id="PS50943">
    <property type="entry name" value="HTH_CROC1"/>
    <property type="match status" value="1"/>
</dbReference>
<evidence type="ECO:0000313" key="2">
    <source>
        <dbReference type="EMBL" id="DAE12799.1"/>
    </source>
</evidence>
<dbReference type="SUPFAM" id="SSF47413">
    <property type="entry name" value="lambda repressor-like DNA-binding domains"/>
    <property type="match status" value="1"/>
</dbReference>
<dbReference type="CDD" id="cd00093">
    <property type="entry name" value="HTH_XRE"/>
    <property type="match status" value="1"/>
</dbReference>
<accession>A0A8S5Q0E0</accession>
<sequence length="123" mass="14014">MTSAERVKMIRNFYSLSQTAFGEQLGVSKSVIVNLELARTELKPLLFRHICKIFSVNPLWLETGEGEMIIETDKTILEDLQLQYSLSDSDIKILTKILDLSDEDRKKIAEAIRLLANTLNVDD</sequence>
<dbReference type="Pfam" id="PF12844">
    <property type="entry name" value="HTH_19"/>
    <property type="match status" value="1"/>
</dbReference>
<name>A0A8S5Q0E0_9CAUD</name>
<protein>
    <submittedName>
        <fullName evidence="2">Helix-turn-helix domain protein</fullName>
    </submittedName>
</protein>
<dbReference type="InterPro" id="IPR001387">
    <property type="entry name" value="Cro/C1-type_HTH"/>
</dbReference>
<dbReference type="InterPro" id="IPR010982">
    <property type="entry name" value="Lambda_DNA-bd_dom_sf"/>
</dbReference>
<reference evidence="2" key="1">
    <citation type="journal article" date="2021" name="Proc. Natl. Acad. Sci. U.S.A.">
        <title>A Catalog of Tens of Thousands of Viruses from Human Metagenomes Reveals Hidden Associations with Chronic Diseases.</title>
        <authorList>
            <person name="Tisza M.J."/>
            <person name="Buck C.B."/>
        </authorList>
    </citation>
    <scope>NUCLEOTIDE SEQUENCE</scope>
    <source>
        <strain evidence="2">CtOrJ23</strain>
    </source>
</reference>
<dbReference type="GO" id="GO:0003677">
    <property type="term" value="F:DNA binding"/>
    <property type="evidence" value="ECO:0007669"/>
    <property type="project" value="InterPro"/>
</dbReference>
<organism evidence="2">
    <name type="scientific">Siphoviridae sp. ctOrJ23</name>
    <dbReference type="NCBI Taxonomy" id="2825481"/>
    <lineage>
        <taxon>Viruses</taxon>
        <taxon>Duplodnaviria</taxon>
        <taxon>Heunggongvirae</taxon>
        <taxon>Uroviricota</taxon>
        <taxon>Caudoviricetes</taxon>
    </lineage>
</organism>
<proteinExistence type="predicted"/>